<dbReference type="RefSeq" id="WP_224310878.1">
    <property type="nucleotide sequence ID" value="NZ_JAIRBM010000001.1"/>
</dbReference>
<accession>A0ABS7VI46</accession>
<evidence type="ECO:0000313" key="1">
    <source>
        <dbReference type="EMBL" id="MBZ6074821.1"/>
    </source>
</evidence>
<name>A0ABS7VI46_9HYPH</name>
<reference evidence="1 2" key="1">
    <citation type="submission" date="2021-09" db="EMBL/GenBank/DDBJ databases">
        <title>The complete genome sequence of a new microorganism.</title>
        <authorList>
            <person name="Zi Z."/>
        </authorList>
    </citation>
    <scope>NUCLEOTIDE SEQUENCE [LARGE SCALE GENOMIC DNA]</scope>
    <source>
        <strain evidence="1 2">WGZ8</strain>
    </source>
</reference>
<sequence length="495" mass="56093">MNTTEATKHYRSIFERRTPDEMRTLAHIKRFMERLVADPGFRQALADNPDDSKSVAERYGIGIDPNEMLPLYHRRYLRYRFTEEEARWPLAMAWDGYMQDMFRHRDLLREEGSMEDIHPRFHAWRERQIRRSMSELGGSGPSITHPIVAFELSEGCTVGCWFCGLSAERFRGYFPYTEENSGLWREMLETVHGMFGTAARTGFCYWATDPCDNPDYDRFIADYYHITGALPQTTTAAPLKDPDLTRRILALFDKYRTVTNRFSVLTVKHLDKIHAAFTPEELMGVELVMQNRESLTAKADAGRARERQAKLRAAGKPDKISELSRDHTTIACVSGFLVNMMKKTVQLVTPVPGSERWPLGYRVFGERQFSTGAEFQQCLEGLIDEHMVESLSGDWPARFRSDLRFEAMAGGFKLHSRSTEHTIQNTICGEAAGSLLARGDLKVADVIERLVESGVSVLVVADLLEKLFQSGLIEDSDSGEPLPGTVDVAPASLAI</sequence>
<comment type="caution">
    <text evidence="1">The sequence shown here is derived from an EMBL/GenBank/DDBJ whole genome shotgun (WGS) entry which is preliminary data.</text>
</comment>
<evidence type="ECO:0000313" key="2">
    <source>
        <dbReference type="Proteomes" id="UP000704176"/>
    </source>
</evidence>
<dbReference type="InterPro" id="IPR030950">
    <property type="entry name" value="rSAM_PoyD"/>
</dbReference>
<organism evidence="1 2">
    <name type="scientific">Microvirga puerhi</name>
    <dbReference type="NCBI Taxonomy" id="2876078"/>
    <lineage>
        <taxon>Bacteria</taxon>
        <taxon>Pseudomonadati</taxon>
        <taxon>Pseudomonadota</taxon>
        <taxon>Alphaproteobacteria</taxon>
        <taxon>Hyphomicrobiales</taxon>
        <taxon>Methylobacteriaceae</taxon>
        <taxon>Microvirga</taxon>
    </lineage>
</organism>
<dbReference type="EMBL" id="JAIRBM010000001">
    <property type="protein sequence ID" value="MBZ6074821.1"/>
    <property type="molecule type" value="Genomic_DNA"/>
</dbReference>
<keyword evidence="2" id="KW-1185">Reference proteome</keyword>
<dbReference type="NCBIfam" id="TIGR04517">
    <property type="entry name" value="rSAM_PoyD"/>
    <property type="match status" value="1"/>
</dbReference>
<gene>
    <name evidence="1" type="ORF">K9B37_00705</name>
</gene>
<dbReference type="Proteomes" id="UP000704176">
    <property type="component" value="Unassembled WGS sequence"/>
</dbReference>
<protein>
    <submittedName>
        <fullName evidence="1">Radical SAM family RiPP maturation amino acid epimerase</fullName>
    </submittedName>
</protein>
<proteinExistence type="predicted"/>